<dbReference type="PRINTS" id="PR00411">
    <property type="entry name" value="PNDRDTASEI"/>
</dbReference>
<gene>
    <name evidence="6" type="primary">PLEST007296</name>
    <name evidence="6" type="ORF">PLESTB_000469100</name>
</gene>
<dbReference type="InterPro" id="IPR023753">
    <property type="entry name" value="FAD/NAD-binding_dom"/>
</dbReference>
<protein>
    <recommendedName>
        <fullName evidence="5">FAD/NAD(P)-binding domain-containing protein</fullName>
    </recommendedName>
</protein>
<dbReference type="Pfam" id="PF07992">
    <property type="entry name" value="Pyr_redox_2"/>
    <property type="match status" value="2"/>
</dbReference>
<feature type="domain" description="FAD/NAD(P)-binding" evidence="5">
    <location>
        <begin position="597"/>
        <end position="681"/>
    </location>
</feature>
<evidence type="ECO:0000313" key="7">
    <source>
        <dbReference type="Proteomes" id="UP001165080"/>
    </source>
</evidence>
<dbReference type="PRINTS" id="PR00368">
    <property type="entry name" value="FADPNR"/>
</dbReference>
<feature type="domain" description="FAD/NAD(P)-binding" evidence="5">
    <location>
        <begin position="2"/>
        <end position="221"/>
    </location>
</feature>
<feature type="compositionally biased region" description="Low complexity" evidence="4">
    <location>
        <begin position="459"/>
        <end position="471"/>
    </location>
</feature>
<dbReference type="AlphaFoldDB" id="A0A9W6BG29"/>
<dbReference type="EMBL" id="BRXU01000004">
    <property type="protein sequence ID" value="GLC51130.1"/>
    <property type="molecule type" value="Genomic_DNA"/>
</dbReference>
<feature type="compositionally biased region" description="Low complexity" evidence="4">
    <location>
        <begin position="233"/>
        <end position="253"/>
    </location>
</feature>
<evidence type="ECO:0000256" key="4">
    <source>
        <dbReference type="SAM" id="MobiDB-lite"/>
    </source>
</evidence>
<evidence type="ECO:0000256" key="3">
    <source>
        <dbReference type="ARBA" id="ARBA00022827"/>
    </source>
</evidence>
<dbReference type="SUPFAM" id="SSF51905">
    <property type="entry name" value="FAD/NAD(P)-binding domain"/>
    <property type="match status" value="2"/>
</dbReference>
<reference evidence="6 7" key="1">
    <citation type="journal article" date="2023" name="Commun. Biol.">
        <title>Reorganization of the ancestral sex-determining regions during the evolution of trioecy in Pleodorina starrii.</title>
        <authorList>
            <person name="Takahashi K."/>
            <person name="Suzuki S."/>
            <person name="Kawai-Toyooka H."/>
            <person name="Yamamoto K."/>
            <person name="Hamaji T."/>
            <person name="Ootsuki R."/>
            <person name="Yamaguchi H."/>
            <person name="Kawachi M."/>
            <person name="Higashiyama T."/>
            <person name="Nozaki H."/>
        </authorList>
    </citation>
    <scope>NUCLEOTIDE SEQUENCE [LARGE SCALE GENOMIC DNA]</scope>
    <source>
        <strain evidence="6 7">NIES-4479</strain>
    </source>
</reference>
<comment type="cofactor">
    <cofactor evidence="1">
        <name>FAD</name>
        <dbReference type="ChEBI" id="CHEBI:57692"/>
    </cofactor>
</comment>
<keyword evidence="3" id="KW-0274">FAD</keyword>
<feature type="region of interest" description="Disordered" evidence="4">
    <location>
        <begin position="402"/>
        <end position="524"/>
    </location>
</feature>
<feature type="compositionally biased region" description="Gly residues" evidence="4">
    <location>
        <begin position="545"/>
        <end position="557"/>
    </location>
</feature>
<dbReference type="Gene3D" id="3.50.50.60">
    <property type="entry name" value="FAD/NAD(P)-binding domain"/>
    <property type="match status" value="3"/>
</dbReference>
<dbReference type="PANTHER" id="PTHR43429:SF2">
    <property type="entry name" value="PYRIDINE NUCLEOTIDE-DISULFIDE OXIDOREDUCTASE DOMAIN-CONTAINING PROTEIN 1"/>
    <property type="match status" value="1"/>
</dbReference>
<dbReference type="GO" id="GO:0016491">
    <property type="term" value="F:oxidoreductase activity"/>
    <property type="evidence" value="ECO:0007669"/>
    <property type="project" value="InterPro"/>
</dbReference>
<evidence type="ECO:0000313" key="6">
    <source>
        <dbReference type="EMBL" id="GLC51130.1"/>
    </source>
</evidence>
<feature type="region of interest" description="Disordered" evidence="4">
    <location>
        <begin position="541"/>
        <end position="597"/>
    </location>
</feature>
<dbReference type="PANTHER" id="PTHR43429">
    <property type="entry name" value="PYRIDINE NUCLEOTIDE-DISULFIDE OXIDOREDUCTASE DOMAIN-CONTAINING"/>
    <property type="match status" value="1"/>
</dbReference>
<feature type="region of interest" description="Disordered" evidence="4">
    <location>
        <begin position="30"/>
        <end position="77"/>
    </location>
</feature>
<feature type="compositionally biased region" description="Pro residues" evidence="4">
    <location>
        <begin position="359"/>
        <end position="373"/>
    </location>
</feature>
<feature type="compositionally biased region" description="Pro residues" evidence="4">
    <location>
        <begin position="446"/>
        <end position="458"/>
    </location>
</feature>
<evidence type="ECO:0000256" key="2">
    <source>
        <dbReference type="ARBA" id="ARBA00022630"/>
    </source>
</evidence>
<feature type="region of interest" description="Disordered" evidence="4">
    <location>
        <begin position="223"/>
        <end position="280"/>
    </location>
</feature>
<feature type="compositionally biased region" description="Gly residues" evidence="4">
    <location>
        <begin position="496"/>
        <end position="524"/>
    </location>
</feature>
<sequence length="806" mass="83028">MRYVVLGGGIAGVCCALELARCLTQQQLSQQQHPQQRHRAAGDASPRDRAAPGDAAPATRPAEAESESDLQSESGAEGVGDEVVLVSSSSVIKGVREVARLSRLVEEIEVVESPLVDLVSQAGGPGGGLTVVLGTAVGLDLQQRVLQLQGGGSIRYDKLCLCTGARPKELEVPGSRHPAVLTLRDTDSVQELTRRLLGCRRLLLVGNGGIALELAGALMRLQGGQRPQPPARRPAGTAGTAPAPAGPTVGGSEAEAEAEAEPGRGPEAGVERGAGMPGGQEAAVVRPLGDVQPGDAAGAAVAAAGGGGGGGCSVTQPELVWVLKHGHLGDAFFDLDAAHFLLQDRLQPAAAAAAAAAAAPPPPPPPAAAPPPDAGNRDRGGVRVRGHAAGPAWTRELLRGLERAQQQQQQPPPQQQQEQQEQPPPQQQQEQQEQPPPQQQQEQQEQPPPQQQPRPPPQQQQEQQEQQQEQSAGGGQGRSAEGGARGAGGSRSDAASGGGGSGGEVRVGAAAGGGGGGAAGRGGGSTAGGYRLVLEFETTVTRIDNGGGSEGGGGAGGSMAESSPSARDRSPPPPPPAEEIAAEAEAGGGAPEGESWPVHVTLSNGKVYGADLVVCGIGVVPATEWLPPQLTRGSDGGLAVGPDMRTADPHVFAAGDCCTAHWPDGSPHWFQMRLWTQARVMGSYAARCMADCADELASGFNFELFTHVTRFLGAKVVLLGLYNGQRLEHEPAEDIRLYSREAPAADGSGNTFVRVLMLRGRMQGAVLIGETELEEALENIILDGLDLSAYGPYILDEDFELEHVFD</sequence>
<name>A0A9W6BG29_9CHLO</name>
<comment type="caution">
    <text evidence="6">The sequence shown here is derived from an EMBL/GenBank/DDBJ whole genome shotgun (WGS) entry which is preliminary data.</text>
</comment>
<feature type="compositionally biased region" description="Low complexity" evidence="4">
    <location>
        <begin position="52"/>
        <end position="61"/>
    </location>
</feature>
<feature type="region of interest" description="Disordered" evidence="4">
    <location>
        <begin position="353"/>
        <end position="384"/>
    </location>
</feature>
<feature type="compositionally biased region" description="Low complexity" evidence="4">
    <location>
        <begin position="263"/>
        <end position="274"/>
    </location>
</feature>
<evidence type="ECO:0000259" key="5">
    <source>
        <dbReference type="Pfam" id="PF07992"/>
    </source>
</evidence>
<dbReference type="InterPro" id="IPR036188">
    <property type="entry name" value="FAD/NAD-bd_sf"/>
</dbReference>
<feature type="compositionally biased region" description="Low complexity" evidence="4">
    <location>
        <begin position="403"/>
        <end position="445"/>
    </location>
</feature>
<keyword evidence="7" id="KW-1185">Reference proteome</keyword>
<proteinExistence type="predicted"/>
<keyword evidence="2" id="KW-0285">Flavoprotein</keyword>
<organism evidence="6 7">
    <name type="scientific">Pleodorina starrii</name>
    <dbReference type="NCBI Taxonomy" id="330485"/>
    <lineage>
        <taxon>Eukaryota</taxon>
        <taxon>Viridiplantae</taxon>
        <taxon>Chlorophyta</taxon>
        <taxon>core chlorophytes</taxon>
        <taxon>Chlorophyceae</taxon>
        <taxon>CS clade</taxon>
        <taxon>Chlamydomonadales</taxon>
        <taxon>Volvocaceae</taxon>
        <taxon>Pleodorina</taxon>
    </lineage>
</organism>
<evidence type="ECO:0000256" key="1">
    <source>
        <dbReference type="ARBA" id="ARBA00001974"/>
    </source>
</evidence>
<dbReference type="Proteomes" id="UP001165080">
    <property type="component" value="Unassembled WGS sequence"/>
</dbReference>
<accession>A0A9W6BG29</accession>
<dbReference type="InterPro" id="IPR050260">
    <property type="entry name" value="FAD-bd_OxRdtase"/>
</dbReference>